<dbReference type="InterPro" id="IPR002656">
    <property type="entry name" value="Acyl_transf_3_dom"/>
</dbReference>
<dbReference type="GO" id="GO:0016746">
    <property type="term" value="F:acyltransferase activity"/>
    <property type="evidence" value="ECO:0007669"/>
    <property type="project" value="UniProtKB-KW"/>
</dbReference>
<evidence type="ECO:0000256" key="1">
    <source>
        <dbReference type="SAM" id="Phobius"/>
    </source>
</evidence>
<evidence type="ECO:0000313" key="3">
    <source>
        <dbReference type="EMBL" id="MEJ1091105.1"/>
    </source>
</evidence>
<name>A0ABU8LJD5_9MICO</name>
<keyword evidence="4" id="KW-1185">Reference proteome</keyword>
<organism evidence="3 4">
    <name type="scientific">Microbacterium istanbulense</name>
    <dbReference type="NCBI Taxonomy" id="3122049"/>
    <lineage>
        <taxon>Bacteria</taxon>
        <taxon>Bacillati</taxon>
        <taxon>Actinomycetota</taxon>
        <taxon>Actinomycetes</taxon>
        <taxon>Micrococcales</taxon>
        <taxon>Microbacteriaceae</taxon>
        <taxon>Microbacterium</taxon>
    </lineage>
</organism>
<gene>
    <name evidence="3" type="ORF">WDU93_05305</name>
</gene>
<dbReference type="PANTHER" id="PTHR37312">
    <property type="entry name" value="MEMBRANE-BOUND ACYLTRANSFERASE YKRP-RELATED"/>
    <property type="match status" value="1"/>
</dbReference>
<keyword evidence="1" id="KW-1133">Transmembrane helix</keyword>
<accession>A0ABU8LJD5</accession>
<feature type="transmembrane region" description="Helical" evidence="1">
    <location>
        <begin position="53"/>
        <end position="70"/>
    </location>
</feature>
<comment type="caution">
    <text evidence="3">The sequence shown here is derived from an EMBL/GenBank/DDBJ whole genome shotgun (WGS) entry which is preliminary data.</text>
</comment>
<dbReference type="EMBL" id="JBBDGN010000003">
    <property type="protein sequence ID" value="MEJ1091105.1"/>
    <property type="molecule type" value="Genomic_DNA"/>
</dbReference>
<evidence type="ECO:0000259" key="2">
    <source>
        <dbReference type="Pfam" id="PF01757"/>
    </source>
</evidence>
<proteinExistence type="predicted"/>
<protein>
    <submittedName>
        <fullName evidence="3">Acyltransferase family protein</fullName>
    </submittedName>
</protein>
<reference evidence="3 4" key="1">
    <citation type="submission" date="2024-02" db="EMBL/GenBank/DDBJ databases">
        <authorList>
            <person name="Saticioglu I.B."/>
        </authorList>
    </citation>
    <scope>NUCLEOTIDE SEQUENCE [LARGE SCALE GENOMIC DNA]</scope>
    <source>
        <strain evidence="3 4">Mu-43</strain>
    </source>
</reference>
<keyword evidence="1" id="KW-0812">Transmembrane</keyword>
<feature type="transmembrane region" description="Helical" evidence="1">
    <location>
        <begin position="82"/>
        <end position="98"/>
    </location>
</feature>
<dbReference type="PANTHER" id="PTHR37312:SF1">
    <property type="entry name" value="MEMBRANE-BOUND ACYLTRANSFERASE YKRP-RELATED"/>
    <property type="match status" value="1"/>
</dbReference>
<evidence type="ECO:0000313" key="4">
    <source>
        <dbReference type="Proteomes" id="UP001366085"/>
    </source>
</evidence>
<feature type="transmembrane region" description="Helical" evidence="1">
    <location>
        <begin position="166"/>
        <end position="187"/>
    </location>
</feature>
<keyword evidence="3" id="KW-0808">Transferase</keyword>
<feature type="transmembrane region" description="Helical" evidence="1">
    <location>
        <begin position="142"/>
        <end position="160"/>
    </location>
</feature>
<dbReference type="RefSeq" id="WP_337318320.1">
    <property type="nucleotide sequence ID" value="NZ_JBBDGN010000003.1"/>
</dbReference>
<feature type="transmembrane region" description="Helical" evidence="1">
    <location>
        <begin position="26"/>
        <end position="47"/>
    </location>
</feature>
<feature type="transmembrane region" description="Helical" evidence="1">
    <location>
        <begin position="199"/>
        <end position="218"/>
    </location>
</feature>
<feature type="transmembrane region" description="Helical" evidence="1">
    <location>
        <begin position="303"/>
        <end position="322"/>
    </location>
</feature>
<dbReference type="Pfam" id="PF01757">
    <property type="entry name" value="Acyl_transf_3"/>
    <property type="match status" value="1"/>
</dbReference>
<feature type="transmembrane region" description="Helical" evidence="1">
    <location>
        <begin position="271"/>
        <end position="291"/>
    </location>
</feature>
<dbReference type="InterPro" id="IPR052734">
    <property type="entry name" value="Nod_factor_acetyltransferase"/>
</dbReference>
<dbReference type="Proteomes" id="UP001366085">
    <property type="component" value="Unassembled WGS sequence"/>
</dbReference>
<feature type="domain" description="Acyltransferase 3" evidence="2">
    <location>
        <begin position="19"/>
        <end position="322"/>
    </location>
</feature>
<feature type="transmembrane region" description="Helical" evidence="1">
    <location>
        <begin position="110"/>
        <end position="130"/>
    </location>
</feature>
<sequence>MTSQNTSLVAANPPRQRDAYLDNAKVLLLILVVVGHLLAVVSGSGFSEAAYKWIYSFHMPAFVVITGYLSRSYRGTPNQIRSLVSGVLVPYLVFQVVVRVEPWLLFGEPLHLNFFVPAWSNWFLLALFAWRLLVPVLQKLRFALLFSVIIALLSVIYGGIDQGLSGARILSYLPFFVLGLSVTPEHLERFKRIARMPLVRIAAAGYVSAVAVGLYLAGDRVQRALFMMSGVSAIKGDFTNLEHVVLRLAIMTFTTSMLVAILILVPQRRLFFTYMGSATLTMYLLQEATLLIPRHYIAQWDGWTAPTVLLLMVAGVLYALLLGTRPVQYLTKWIVDPIGTFAWLRKLVFKPDEAAVTTPLKG</sequence>
<keyword evidence="1" id="KW-0472">Membrane</keyword>
<feature type="transmembrane region" description="Helical" evidence="1">
    <location>
        <begin position="244"/>
        <end position="264"/>
    </location>
</feature>
<keyword evidence="3" id="KW-0012">Acyltransferase</keyword>